<organism evidence="5">
    <name type="scientific">Mytilinidion resinicola</name>
    <dbReference type="NCBI Taxonomy" id="574789"/>
    <lineage>
        <taxon>Eukaryota</taxon>
        <taxon>Fungi</taxon>
        <taxon>Dikarya</taxon>
        <taxon>Ascomycota</taxon>
        <taxon>Pezizomycotina</taxon>
        <taxon>Dothideomycetes</taxon>
        <taxon>Pleosporomycetidae</taxon>
        <taxon>Mytilinidiales</taxon>
        <taxon>Mytilinidiaceae</taxon>
        <taxon>Mytilinidion</taxon>
    </lineage>
</organism>
<keyword evidence="2" id="KW-0472">Membrane</keyword>
<dbReference type="OrthoDB" id="4074350at2759"/>
<evidence type="ECO:0000313" key="6">
    <source>
        <dbReference type="Proteomes" id="UP000504636"/>
    </source>
</evidence>
<feature type="signal peptide" evidence="3">
    <location>
        <begin position="1"/>
        <end position="22"/>
    </location>
</feature>
<dbReference type="Proteomes" id="UP000504636">
    <property type="component" value="Unplaced"/>
</dbReference>
<sequence length="583" mass="63424">MAHAAAPLLLGLFCSFASFARGVANLTTLGKPISIPPSQYWDGDDGSWSTFRVQVGTPAQQVRLLPALDQSSTWLIVPEALSTCTDKAETCEDDRGYYYRRNQSSTWDQHGSFELSTFVEAPVGLTGVGLYGFETIQLGWQGDGLPSLTHQVVAGIYTESFYVGSLSLNPRPMNFTDFNDPQPSLMQSLKNMSTPIPSTSWSYTAGSNNLSPKVFGSLTIGGYDSTRFVANNVTFPFGADISLDFQVAIQAITTDLISTPLLKSGIIAYIDTLIAHIWLPLEACKLFEDAFGLVWDNKTELYLMNDTTHDALLAKNPNITFKVGPQVTGDSVSIVLPYWNFYQTAKPPFINSTSLYFPLKRAQNESQYLLGRTFLQSAYISANYDRDTFSLSQALYPASSVAQNIVPIFPEVATTNTTGPQNTGKDNSSTLSTSTIAGIAIGAVAIVCIVSIAVFFMYRRKKRLAADIHRKRAELEGEDTQAISGDKGPKIEIDSGERHEIGGDSHGNTELSSGHEHIKIAEVDGDTTILHEMPAEDVNMPELEGSNVAEVGNSLDLGRRPVGISTVITPPTPQLSRKKSPKS</sequence>
<feature type="transmembrane region" description="Helical" evidence="2">
    <location>
        <begin position="436"/>
        <end position="458"/>
    </location>
</feature>
<keyword evidence="3" id="KW-0732">Signal</keyword>
<feature type="region of interest" description="Disordered" evidence="1">
    <location>
        <begin position="479"/>
        <end position="512"/>
    </location>
</feature>
<dbReference type="GO" id="GO:0006508">
    <property type="term" value="P:proteolysis"/>
    <property type="evidence" value="ECO:0007669"/>
    <property type="project" value="UniProtKB-KW"/>
</dbReference>
<evidence type="ECO:0000259" key="4">
    <source>
        <dbReference type="PROSITE" id="PS51767"/>
    </source>
</evidence>
<evidence type="ECO:0000256" key="2">
    <source>
        <dbReference type="SAM" id="Phobius"/>
    </source>
</evidence>
<dbReference type="AlphaFoldDB" id="A0A6A6Z1N7"/>
<dbReference type="GeneID" id="54453949"/>
<feature type="compositionally biased region" description="Basic and acidic residues" evidence="1">
    <location>
        <begin position="487"/>
        <end position="503"/>
    </location>
</feature>
<reference evidence="7" key="2">
    <citation type="submission" date="2020-04" db="EMBL/GenBank/DDBJ databases">
        <authorList>
            <consortium name="NCBI Genome Project"/>
        </authorList>
    </citation>
    <scope>NUCLEOTIDE SEQUENCE</scope>
    <source>
        <strain evidence="7">CBS 304.34</strain>
    </source>
</reference>
<gene>
    <name evidence="5 7" type="ORF">BDZ99DRAFT_181284</name>
</gene>
<dbReference type="Gene3D" id="2.40.70.10">
    <property type="entry name" value="Acid Proteases"/>
    <property type="match status" value="2"/>
</dbReference>
<dbReference type="PROSITE" id="PS51767">
    <property type="entry name" value="PEPTIDASE_A1"/>
    <property type="match status" value="1"/>
</dbReference>
<keyword evidence="2" id="KW-0812">Transmembrane</keyword>
<dbReference type="InterPro" id="IPR021109">
    <property type="entry name" value="Peptidase_aspartic_dom_sf"/>
</dbReference>
<accession>A0A6A6Z1N7</accession>
<evidence type="ECO:0000313" key="7">
    <source>
        <dbReference type="RefSeq" id="XP_033581603.1"/>
    </source>
</evidence>
<feature type="region of interest" description="Disordered" evidence="1">
    <location>
        <begin position="561"/>
        <end position="583"/>
    </location>
</feature>
<keyword evidence="6" id="KW-1185">Reference proteome</keyword>
<keyword evidence="5 7" id="KW-0378">Hydrolase</keyword>
<protein>
    <submittedName>
        <fullName evidence="5 7">Acid protease</fullName>
    </submittedName>
</protein>
<dbReference type="SUPFAM" id="SSF50630">
    <property type="entry name" value="Acid proteases"/>
    <property type="match status" value="1"/>
</dbReference>
<evidence type="ECO:0000313" key="5">
    <source>
        <dbReference type="EMBL" id="KAF2814639.1"/>
    </source>
</evidence>
<dbReference type="GO" id="GO:0008233">
    <property type="term" value="F:peptidase activity"/>
    <property type="evidence" value="ECO:0007669"/>
    <property type="project" value="UniProtKB-KW"/>
</dbReference>
<dbReference type="EMBL" id="MU003694">
    <property type="protein sequence ID" value="KAF2814639.1"/>
    <property type="molecule type" value="Genomic_DNA"/>
</dbReference>
<feature type="chain" id="PRO_5044629488" evidence="3">
    <location>
        <begin position="23"/>
        <end position="583"/>
    </location>
</feature>
<reference evidence="5 7" key="1">
    <citation type="journal article" date="2020" name="Stud. Mycol.">
        <title>101 Dothideomycetes genomes: a test case for predicting lifestyles and emergence of pathogens.</title>
        <authorList>
            <person name="Haridas S."/>
            <person name="Albert R."/>
            <person name="Binder M."/>
            <person name="Bloem J."/>
            <person name="Labutti K."/>
            <person name="Salamov A."/>
            <person name="Andreopoulos B."/>
            <person name="Baker S."/>
            <person name="Barry K."/>
            <person name="Bills G."/>
            <person name="Bluhm B."/>
            <person name="Cannon C."/>
            <person name="Castanera R."/>
            <person name="Culley D."/>
            <person name="Daum C."/>
            <person name="Ezra D."/>
            <person name="Gonzalez J."/>
            <person name="Henrissat B."/>
            <person name="Kuo A."/>
            <person name="Liang C."/>
            <person name="Lipzen A."/>
            <person name="Lutzoni F."/>
            <person name="Magnuson J."/>
            <person name="Mondo S."/>
            <person name="Nolan M."/>
            <person name="Ohm R."/>
            <person name="Pangilinan J."/>
            <person name="Park H.-J."/>
            <person name="Ramirez L."/>
            <person name="Alfaro M."/>
            <person name="Sun H."/>
            <person name="Tritt A."/>
            <person name="Yoshinaga Y."/>
            <person name="Zwiers L.-H."/>
            <person name="Turgeon B."/>
            <person name="Goodwin S."/>
            <person name="Spatafora J."/>
            <person name="Crous P."/>
            <person name="Grigoriev I."/>
        </authorList>
    </citation>
    <scope>NUCLEOTIDE SEQUENCE</scope>
    <source>
        <strain evidence="5 7">CBS 304.34</strain>
    </source>
</reference>
<reference evidence="7" key="3">
    <citation type="submission" date="2025-04" db="UniProtKB">
        <authorList>
            <consortium name="RefSeq"/>
        </authorList>
    </citation>
    <scope>IDENTIFICATION</scope>
    <source>
        <strain evidence="7">CBS 304.34</strain>
    </source>
</reference>
<proteinExistence type="predicted"/>
<dbReference type="InterPro" id="IPR033121">
    <property type="entry name" value="PEPTIDASE_A1"/>
</dbReference>
<dbReference type="Pfam" id="PF00026">
    <property type="entry name" value="Asp"/>
    <property type="match status" value="1"/>
</dbReference>
<evidence type="ECO:0000256" key="3">
    <source>
        <dbReference type="SAM" id="SignalP"/>
    </source>
</evidence>
<keyword evidence="2" id="KW-1133">Transmembrane helix</keyword>
<dbReference type="RefSeq" id="XP_033581603.1">
    <property type="nucleotide sequence ID" value="XM_033713056.1"/>
</dbReference>
<feature type="domain" description="Peptidase A1" evidence="4">
    <location>
        <begin position="49"/>
        <end position="392"/>
    </location>
</feature>
<evidence type="ECO:0000256" key="1">
    <source>
        <dbReference type="SAM" id="MobiDB-lite"/>
    </source>
</evidence>
<dbReference type="CDD" id="cd12087">
    <property type="entry name" value="TM_EGFR-like"/>
    <property type="match status" value="1"/>
</dbReference>
<keyword evidence="5 7" id="KW-0645">Protease</keyword>
<name>A0A6A6Z1N7_9PEZI</name>